<sequence>MEKRLNRTDLGFSLAFLLMLVIATGAFFYGVKVGTDRVKAQQLEAEQAAKKPEQTVPNAYQQQDLVSFYHTVFLPYREFQNALFTAQYEWNADPTVDLSASLKELAKAANAKYGKIAGVAVTSSSPLLKEAQTDYLKSLKLFSDSFADLAKGANQGTASQLLQALGKQAFYTEGRKYALAGQNAYYTSMLKWAATVNMEINGDYKSPSVMDLADWKSKPLVIKNKVIVDYLSSHSLFAGFLPHDLTARIDQFIRSGQADKMKQKTVTSIAELLTGTDAIRSGDFLNARAMLYPNEQLPQLPFFIPDK</sequence>
<dbReference type="KEGG" id="coh:EAV92_09370"/>
<reference evidence="2 3" key="1">
    <citation type="submission" date="2018-10" db="EMBL/GenBank/DDBJ databases">
        <title>Genome Sequence of Cohnella sp.</title>
        <authorList>
            <person name="Srinivasan S."/>
            <person name="Kim M.K."/>
        </authorList>
    </citation>
    <scope>NUCLEOTIDE SEQUENCE [LARGE SCALE GENOMIC DNA]</scope>
    <source>
        <strain evidence="2 3">18JY8-7</strain>
    </source>
</reference>
<evidence type="ECO:0000256" key="1">
    <source>
        <dbReference type="SAM" id="Phobius"/>
    </source>
</evidence>
<dbReference type="EMBL" id="CP033433">
    <property type="protein sequence ID" value="AYQ72754.1"/>
    <property type="molecule type" value="Genomic_DNA"/>
</dbReference>
<keyword evidence="3" id="KW-1185">Reference proteome</keyword>
<dbReference type="Proteomes" id="UP000269097">
    <property type="component" value="Chromosome"/>
</dbReference>
<feature type="transmembrane region" description="Helical" evidence="1">
    <location>
        <begin position="12"/>
        <end position="31"/>
    </location>
</feature>
<evidence type="ECO:0000313" key="3">
    <source>
        <dbReference type="Proteomes" id="UP000269097"/>
    </source>
</evidence>
<evidence type="ECO:0000313" key="2">
    <source>
        <dbReference type="EMBL" id="AYQ72754.1"/>
    </source>
</evidence>
<keyword evidence="1" id="KW-1133">Transmembrane helix</keyword>
<dbReference type="AlphaFoldDB" id="A0A3G3JX35"/>
<proteinExistence type="predicted"/>
<accession>A0A3G3JX35</accession>
<organism evidence="2 3">
    <name type="scientific">Cohnella candidum</name>
    <dbReference type="NCBI Taxonomy" id="2674991"/>
    <lineage>
        <taxon>Bacteria</taxon>
        <taxon>Bacillati</taxon>
        <taxon>Bacillota</taxon>
        <taxon>Bacilli</taxon>
        <taxon>Bacillales</taxon>
        <taxon>Paenibacillaceae</taxon>
        <taxon>Cohnella</taxon>
    </lineage>
</organism>
<keyword evidence="1" id="KW-0812">Transmembrane</keyword>
<protein>
    <submittedName>
        <fullName evidence="2">Uncharacterized protein</fullName>
    </submittedName>
</protein>
<name>A0A3G3JX35_9BACL</name>
<keyword evidence="1" id="KW-0472">Membrane</keyword>
<dbReference type="RefSeq" id="WP_123040836.1">
    <property type="nucleotide sequence ID" value="NZ_CP033433.1"/>
</dbReference>
<gene>
    <name evidence="2" type="ORF">EAV92_09370</name>
</gene>